<keyword evidence="5" id="KW-1185">Reference proteome</keyword>
<evidence type="ECO:0000256" key="2">
    <source>
        <dbReference type="SAM" id="MobiDB-lite"/>
    </source>
</evidence>
<feature type="compositionally biased region" description="Basic and acidic residues" evidence="2">
    <location>
        <begin position="1"/>
        <end position="21"/>
    </location>
</feature>
<dbReference type="RefSeq" id="WP_141924618.1">
    <property type="nucleotide sequence ID" value="NZ_VFQC01000001.1"/>
</dbReference>
<organism evidence="4 5">
    <name type="scientific">Haloactinospora alba</name>
    <dbReference type="NCBI Taxonomy" id="405555"/>
    <lineage>
        <taxon>Bacteria</taxon>
        <taxon>Bacillati</taxon>
        <taxon>Actinomycetota</taxon>
        <taxon>Actinomycetes</taxon>
        <taxon>Streptosporangiales</taxon>
        <taxon>Nocardiopsidaceae</taxon>
        <taxon>Haloactinospora</taxon>
    </lineage>
</organism>
<protein>
    <submittedName>
        <fullName evidence="4">CsbD-like protein</fullName>
    </submittedName>
</protein>
<feature type="region of interest" description="Disordered" evidence="2">
    <location>
        <begin position="1"/>
        <end position="64"/>
    </location>
</feature>
<accession>A0A543NN32</accession>
<reference evidence="4 5" key="1">
    <citation type="submission" date="2019-06" db="EMBL/GenBank/DDBJ databases">
        <title>Sequencing the genomes of 1000 actinobacteria strains.</title>
        <authorList>
            <person name="Klenk H.-P."/>
        </authorList>
    </citation>
    <scope>NUCLEOTIDE SEQUENCE [LARGE SCALE GENOMIC DNA]</scope>
    <source>
        <strain evidence="4 5">DSM 45015</strain>
    </source>
</reference>
<dbReference type="EMBL" id="VFQC01000001">
    <property type="protein sequence ID" value="TQN33224.1"/>
    <property type="molecule type" value="Genomic_DNA"/>
</dbReference>
<dbReference type="Pfam" id="PF05532">
    <property type="entry name" value="CsbD"/>
    <property type="match status" value="1"/>
</dbReference>
<dbReference type="OrthoDB" id="2143260at2"/>
<name>A0A543NN32_9ACTN</name>
<evidence type="ECO:0000259" key="3">
    <source>
        <dbReference type="Pfam" id="PF05532"/>
    </source>
</evidence>
<gene>
    <name evidence="4" type="ORF">FHX37_3229</name>
</gene>
<comment type="caution">
    <text evidence="4">The sequence shown here is derived from an EMBL/GenBank/DDBJ whole genome shotgun (WGS) entry which is preliminary data.</text>
</comment>
<dbReference type="SUPFAM" id="SSF69047">
    <property type="entry name" value="Hypothetical protein YjbJ"/>
    <property type="match status" value="1"/>
</dbReference>
<sequence>MDSEEARRKAEELKGKAKEEAGEATGSTQWQAEGKYEQASSALKRAGRRVRDALTGESSSSGNG</sequence>
<dbReference type="InterPro" id="IPR036629">
    <property type="entry name" value="YjbJ_sf"/>
</dbReference>
<dbReference type="Proteomes" id="UP000317422">
    <property type="component" value="Unassembled WGS sequence"/>
</dbReference>
<dbReference type="InterPro" id="IPR008462">
    <property type="entry name" value="CsbD"/>
</dbReference>
<evidence type="ECO:0000313" key="5">
    <source>
        <dbReference type="Proteomes" id="UP000317422"/>
    </source>
</evidence>
<dbReference type="Gene3D" id="1.10.1470.10">
    <property type="entry name" value="YjbJ"/>
    <property type="match status" value="1"/>
</dbReference>
<proteinExistence type="inferred from homology"/>
<evidence type="ECO:0000313" key="4">
    <source>
        <dbReference type="EMBL" id="TQN33224.1"/>
    </source>
</evidence>
<comment type="similarity">
    <text evidence="1">Belongs to the UPF0337 (CsbD) family.</text>
</comment>
<evidence type="ECO:0000256" key="1">
    <source>
        <dbReference type="ARBA" id="ARBA00009129"/>
    </source>
</evidence>
<dbReference type="AlphaFoldDB" id="A0A543NN32"/>
<feature type="domain" description="CsbD-like" evidence="3">
    <location>
        <begin position="6"/>
        <end position="54"/>
    </location>
</feature>